<feature type="transmembrane region" description="Helical" evidence="1">
    <location>
        <begin position="261"/>
        <end position="280"/>
    </location>
</feature>
<comment type="caution">
    <text evidence="2">The sequence shown here is derived from an EMBL/GenBank/DDBJ whole genome shotgun (WGS) entry which is preliminary data.</text>
</comment>
<keyword evidence="1" id="KW-0472">Membrane</keyword>
<accession>A0A328X0M2</accession>
<reference evidence="2 3" key="1">
    <citation type="submission" date="2018-06" db="EMBL/GenBank/DDBJ databases">
        <title>Genomic Encyclopedia of Type Strains, Phase III (KMG-III): the genomes of soil and plant-associated and newly described type strains.</title>
        <authorList>
            <person name="Whitman W."/>
        </authorList>
    </citation>
    <scope>NUCLEOTIDE SEQUENCE [LARGE SCALE GENOMIC DNA]</scope>
    <source>
        <strain evidence="2 3">CGMCC 1.12504</strain>
    </source>
</reference>
<protein>
    <submittedName>
        <fullName evidence="2">EpsG-like putative glucosyltransferase</fullName>
    </submittedName>
</protein>
<feature type="transmembrane region" description="Helical" evidence="1">
    <location>
        <begin position="208"/>
        <end position="227"/>
    </location>
</feature>
<keyword evidence="3" id="KW-1185">Reference proteome</keyword>
<evidence type="ECO:0000313" key="2">
    <source>
        <dbReference type="EMBL" id="RAR51135.1"/>
    </source>
</evidence>
<dbReference type="AlphaFoldDB" id="A0A328X0M2"/>
<gene>
    <name evidence="2" type="ORF">B0I10_101311</name>
</gene>
<feature type="transmembrane region" description="Helical" evidence="1">
    <location>
        <begin position="133"/>
        <end position="151"/>
    </location>
</feature>
<organism evidence="2 3">
    <name type="scientific">Flavobacterium lacus</name>
    <dbReference type="NCBI Taxonomy" id="1353778"/>
    <lineage>
        <taxon>Bacteria</taxon>
        <taxon>Pseudomonadati</taxon>
        <taxon>Bacteroidota</taxon>
        <taxon>Flavobacteriia</taxon>
        <taxon>Flavobacteriales</taxon>
        <taxon>Flavobacteriaceae</taxon>
        <taxon>Flavobacterium</taxon>
    </lineage>
</organism>
<dbReference type="Proteomes" id="UP000249518">
    <property type="component" value="Unassembled WGS sequence"/>
</dbReference>
<dbReference type="OrthoDB" id="1112074at2"/>
<keyword evidence="1" id="KW-0812">Transmembrane</keyword>
<name>A0A328X0M2_9FLAO</name>
<proteinExistence type="predicted"/>
<dbReference type="InterPro" id="IPR049458">
    <property type="entry name" value="EpsG-like"/>
</dbReference>
<feature type="transmembrane region" description="Helical" evidence="1">
    <location>
        <begin position="105"/>
        <end position="126"/>
    </location>
</feature>
<dbReference type="RefSeq" id="WP_146740290.1">
    <property type="nucleotide sequence ID" value="NZ_QLSV01000001.1"/>
</dbReference>
<feature type="transmembrane region" description="Helical" evidence="1">
    <location>
        <begin position="44"/>
        <end position="63"/>
    </location>
</feature>
<feature type="transmembrane region" description="Helical" evidence="1">
    <location>
        <begin position="316"/>
        <end position="333"/>
    </location>
</feature>
<dbReference type="EMBL" id="QLSV01000001">
    <property type="protein sequence ID" value="RAR51135.1"/>
    <property type="molecule type" value="Genomic_DNA"/>
</dbReference>
<keyword evidence="1" id="KW-1133">Transmembrane helix</keyword>
<feature type="transmembrane region" description="Helical" evidence="1">
    <location>
        <begin position="177"/>
        <end position="199"/>
    </location>
</feature>
<sequence length="365" mass="43015">MNTLIPIDYYELIYYNVLLLIVVVIFMQSFKLEVQDVANLKGKNVFGILFLFFLILYIGLRPINYRFGDMLNYYNEFLEYQNGYPFDTSKDFVFEVFKYFFAKNLTAPLFFFTCALLYLLPLYFGAKKIFNDYWFYAFLMLAISFSFWGYGVNGIRNGIASSLFILAISKDKWISKYMLFLLIIFIHKSLIIPILVYFLVSKYSNTKVYLYFWFLTIPLSLAMGGFWENLFLSAGFNDDKLSLYIGGVDQASEGVTLKIGFRWDFLLYSATGIFAAWFFIIKKKFNDKTYSLICNIYIVANGFWILVIRASYSNRFSYLSWFLLGLVIIYPLLKNKFYENQHRKIGIIIILYFGFTYLLNVILAK</sequence>
<evidence type="ECO:0000313" key="3">
    <source>
        <dbReference type="Proteomes" id="UP000249518"/>
    </source>
</evidence>
<feature type="transmembrane region" description="Helical" evidence="1">
    <location>
        <begin position="12"/>
        <end position="32"/>
    </location>
</feature>
<keyword evidence="2" id="KW-0808">Transferase</keyword>
<dbReference type="Pfam" id="PF14897">
    <property type="entry name" value="EpsG"/>
    <property type="match status" value="1"/>
</dbReference>
<evidence type="ECO:0000256" key="1">
    <source>
        <dbReference type="SAM" id="Phobius"/>
    </source>
</evidence>
<feature type="transmembrane region" description="Helical" evidence="1">
    <location>
        <begin position="345"/>
        <end position="364"/>
    </location>
</feature>
<dbReference type="GO" id="GO:0016740">
    <property type="term" value="F:transferase activity"/>
    <property type="evidence" value="ECO:0007669"/>
    <property type="project" value="UniProtKB-KW"/>
</dbReference>
<feature type="transmembrane region" description="Helical" evidence="1">
    <location>
        <begin position="292"/>
        <end position="310"/>
    </location>
</feature>